<dbReference type="InterPro" id="IPR000836">
    <property type="entry name" value="PRTase_dom"/>
</dbReference>
<dbReference type="InterPro" id="IPR051910">
    <property type="entry name" value="ComF/GntX_DNA_util-trans"/>
</dbReference>
<dbReference type="SUPFAM" id="SSF53271">
    <property type="entry name" value="PRTase-like"/>
    <property type="match status" value="1"/>
</dbReference>
<reference evidence="2" key="1">
    <citation type="submission" date="2016-04" db="EMBL/GenBank/DDBJ databases">
        <authorList>
            <person name="Evans L.H."/>
            <person name="Alamgir A."/>
            <person name="Owens N."/>
            <person name="Weber N.D."/>
            <person name="Virtaneva K."/>
            <person name="Barbian K."/>
            <person name="Babar A."/>
            <person name="Rosenke K."/>
        </authorList>
    </citation>
    <scope>NUCLEOTIDE SEQUENCE</scope>
    <source>
        <strain evidence="2">86-2</strain>
    </source>
</reference>
<accession>A0A212K2J5</accession>
<protein>
    <submittedName>
        <fullName evidence="2">Uncharacterized protein</fullName>
    </submittedName>
</protein>
<dbReference type="PANTHER" id="PTHR47505:SF1">
    <property type="entry name" value="DNA UTILIZATION PROTEIN YHGH"/>
    <property type="match status" value="1"/>
</dbReference>
<gene>
    <name evidence="2" type="ORF">KL86DYS2_12861</name>
</gene>
<comment type="similarity">
    <text evidence="1">Belongs to the ComF/GntX family.</text>
</comment>
<dbReference type="EMBL" id="FLUL01000001">
    <property type="protein sequence ID" value="SBW05828.1"/>
    <property type="molecule type" value="Genomic_DNA"/>
</dbReference>
<dbReference type="CDD" id="cd06223">
    <property type="entry name" value="PRTases_typeI"/>
    <property type="match status" value="1"/>
</dbReference>
<dbReference type="InterPro" id="IPR029057">
    <property type="entry name" value="PRTase-like"/>
</dbReference>
<dbReference type="PANTHER" id="PTHR47505">
    <property type="entry name" value="DNA UTILIZATION PROTEIN YHGH"/>
    <property type="match status" value="1"/>
</dbReference>
<name>A0A212K2J5_9BACT</name>
<sequence>MKTIFHSFLDLFFPSLCVVCKERLSEGEQHICTDCLLLIPKTNFHLQPDNRLEQFFAGRFPFQHIAAFAYFVKGGSIQHIIHELKYNRNPHIGTFIGELCGENIKNSDFISSIDMLVPVPLHPKRQKERGYNQSLEICKGISHITGIPINSDTLLRKVNNPSQTKNARFDRWKNVEDIFHVVTPKIFANKHILLVDDIITTGSTLESCAKEILKCTNSKISIYSVGSAN</sequence>
<dbReference type="RefSeq" id="WP_296950969.1">
    <property type="nucleotide sequence ID" value="NZ_LT599021.1"/>
</dbReference>
<proteinExistence type="inferred from homology"/>
<evidence type="ECO:0000256" key="1">
    <source>
        <dbReference type="ARBA" id="ARBA00008007"/>
    </source>
</evidence>
<dbReference type="AlphaFoldDB" id="A0A212K2J5"/>
<evidence type="ECO:0000313" key="2">
    <source>
        <dbReference type="EMBL" id="SBW05828.1"/>
    </source>
</evidence>
<organism evidence="2">
    <name type="scientific">uncultured Dysgonomonas sp</name>
    <dbReference type="NCBI Taxonomy" id="206096"/>
    <lineage>
        <taxon>Bacteria</taxon>
        <taxon>Pseudomonadati</taxon>
        <taxon>Bacteroidota</taxon>
        <taxon>Bacteroidia</taxon>
        <taxon>Bacteroidales</taxon>
        <taxon>Dysgonomonadaceae</taxon>
        <taxon>Dysgonomonas</taxon>
        <taxon>environmental samples</taxon>
    </lineage>
</organism>
<dbReference type="Gene3D" id="3.40.50.2020">
    <property type="match status" value="1"/>
</dbReference>